<accession>A0A4C1WCL5</accession>
<dbReference type="EMBL" id="BGZK01000527">
    <property type="protein sequence ID" value="GBP48640.1"/>
    <property type="molecule type" value="Genomic_DNA"/>
</dbReference>
<evidence type="ECO:0000313" key="2">
    <source>
        <dbReference type="EMBL" id="GBP48640.1"/>
    </source>
</evidence>
<reference evidence="2 3" key="1">
    <citation type="journal article" date="2019" name="Commun. Biol.">
        <title>The bagworm genome reveals a unique fibroin gene that provides high tensile strength.</title>
        <authorList>
            <person name="Kono N."/>
            <person name="Nakamura H."/>
            <person name="Ohtoshi R."/>
            <person name="Tomita M."/>
            <person name="Numata K."/>
            <person name="Arakawa K."/>
        </authorList>
    </citation>
    <scope>NUCLEOTIDE SEQUENCE [LARGE SCALE GENOMIC DNA]</scope>
</reference>
<evidence type="ECO:0000256" key="1">
    <source>
        <dbReference type="SAM" id="MobiDB-lite"/>
    </source>
</evidence>
<gene>
    <name evidence="2" type="ORF">EVAR_28026_1</name>
</gene>
<proteinExistence type="predicted"/>
<feature type="compositionally biased region" description="Basic and acidic residues" evidence="1">
    <location>
        <begin position="97"/>
        <end position="118"/>
    </location>
</feature>
<dbReference type="AlphaFoldDB" id="A0A4C1WCL5"/>
<name>A0A4C1WCL5_EUMVA</name>
<protein>
    <submittedName>
        <fullName evidence="2">Uncharacterized protein</fullName>
    </submittedName>
</protein>
<dbReference type="Proteomes" id="UP000299102">
    <property type="component" value="Unassembled WGS sequence"/>
</dbReference>
<comment type="caution">
    <text evidence="2">The sequence shown here is derived from an EMBL/GenBank/DDBJ whole genome shotgun (WGS) entry which is preliminary data.</text>
</comment>
<feature type="region of interest" description="Disordered" evidence="1">
    <location>
        <begin position="95"/>
        <end position="118"/>
    </location>
</feature>
<keyword evidence="3" id="KW-1185">Reference proteome</keyword>
<organism evidence="2 3">
    <name type="scientific">Eumeta variegata</name>
    <name type="common">Bagworm moth</name>
    <name type="synonym">Eumeta japonica</name>
    <dbReference type="NCBI Taxonomy" id="151549"/>
    <lineage>
        <taxon>Eukaryota</taxon>
        <taxon>Metazoa</taxon>
        <taxon>Ecdysozoa</taxon>
        <taxon>Arthropoda</taxon>
        <taxon>Hexapoda</taxon>
        <taxon>Insecta</taxon>
        <taxon>Pterygota</taxon>
        <taxon>Neoptera</taxon>
        <taxon>Endopterygota</taxon>
        <taxon>Lepidoptera</taxon>
        <taxon>Glossata</taxon>
        <taxon>Ditrysia</taxon>
        <taxon>Tineoidea</taxon>
        <taxon>Psychidae</taxon>
        <taxon>Oiketicinae</taxon>
        <taxon>Eumeta</taxon>
    </lineage>
</organism>
<sequence length="118" mass="13210">MADRDKEGRGGHGAAAAGRGRPVLYIIWRYKSHPMSRRGEMKIEIPGRHCSIKTLSYRALRIFTPARAPGERPRPAAAPPDIAFSLISNVDVTQTKPRTESFSRLRRGSDDARHGRYV</sequence>
<evidence type="ECO:0000313" key="3">
    <source>
        <dbReference type="Proteomes" id="UP000299102"/>
    </source>
</evidence>